<dbReference type="GO" id="GO:0005852">
    <property type="term" value="C:eukaryotic translation initiation factor 3 complex"/>
    <property type="evidence" value="ECO:0007669"/>
    <property type="project" value="InterPro"/>
</dbReference>
<evidence type="ECO:0000256" key="1">
    <source>
        <dbReference type="ARBA" id="ARBA00022490"/>
    </source>
</evidence>
<accession>A0A5J9TCP3</accession>
<dbReference type="OrthoDB" id="417252at2759"/>
<dbReference type="PANTHER" id="PTHR10317">
    <property type="entry name" value="EUKARYOTIC TRANSLATION INITIATION FACTOR 3 SUBUNIT E"/>
    <property type="match status" value="1"/>
</dbReference>
<dbReference type="InterPro" id="IPR016650">
    <property type="entry name" value="eIF3e"/>
</dbReference>
<organism evidence="4 5">
    <name type="scientific">Eragrostis curvula</name>
    <name type="common">weeping love grass</name>
    <dbReference type="NCBI Taxonomy" id="38414"/>
    <lineage>
        <taxon>Eukaryota</taxon>
        <taxon>Viridiplantae</taxon>
        <taxon>Streptophyta</taxon>
        <taxon>Embryophyta</taxon>
        <taxon>Tracheophyta</taxon>
        <taxon>Spermatophyta</taxon>
        <taxon>Magnoliopsida</taxon>
        <taxon>Liliopsida</taxon>
        <taxon>Poales</taxon>
        <taxon>Poaceae</taxon>
        <taxon>PACMAD clade</taxon>
        <taxon>Chloridoideae</taxon>
        <taxon>Eragrostideae</taxon>
        <taxon>Eragrostidinae</taxon>
        <taxon>Eragrostis</taxon>
    </lineage>
</organism>
<keyword evidence="1" id="KW-0963">Cytoplasm</keyword>
<comment type="caution">
    <text evidence="4">The sequence shown here is derived from an EMBL/GenBank/DDBJ whole genome shotgun (WGS) entry which is preliminary data.</text>
</comment>
<protein>
    <submittedName>
        <fullName evidence="4">Uncharacterized protein</fullName>
    </submittedName>
</protein>
<evidence type="ECO:0000313" key="5">
    <source>
        <dbReference type="Proteomes" id="UP000324897"/>
    </source>
</evidence>
<proteinExistence type="predicted"/>
<evidence type="ECO:0000256" key="2">
    <source>
        <dbReference type="ARBA" id="ARBA00022540"/>
    </source>
</evidence>
<feature type="non-terminal residue" evidence="4">
    <location>
        <position position="1"/>
    </location>
</feature>
<dbReference type="Gramene" id="TVU09156">
    <property type="protein sequence ID" value="TVU09156"/>
    <property type="gene ID" value="EJB05_42598"/>
</dbReference>
<gene>
    <name evidence="4" type="ORF">EJB05_42598</name>
</gene>
<reference evidence="4 5" key="1">
    <citation type="journal article" date="2019" name="Sci. Rep.">
        <title>A high-quality genome of Eragrostis curvula grass provides insights into Poaceae evolution and supports new strategies to enhance forage quality.</title>
        <authorList>
            <person name="Carballo J."/>
            <person name="Santos B.A.C.M."/>
            <person name="Zappacosta D."/>
            <person name="Garbus I."/>
            <person name="Selva J.P."/>
            <person name="Gallo C.A."/>
            <person name="Diaz A."/>
            <person name="Albertini E."/>
            <person name="Caccamo M."/>
            <person name="Echenique V."/>
        </authorList>
    </citation>
    <scope>NUCLEOTIDE SEQUENCE [LARGE SCALE GENOMIC DNA]</scope>
    <source>
        <strain evidence="5">cv. Victoria</strain>
        <tissue evidence="4">Leaf</tissue>
    </source>
</reference>
<dbReference type="GO" id="GO:0003743">
    <property type="term" value="F:translation initiation factor activity"/>
    <property type="evidence" value="ECO:0007669"/>
    <property type="project" value="UniProtKB-KW"/>
</dbReference>
<dbReference type="Proteomes" id="UP000324897">
    <property type="component" value="Chromosome 3"/>
</dbReference>
<sequence>MLKELIKVIQLVQHYYKDPLTEFLKCLYANLDFDGAKKLMEREQMDQPTFIFVYIRQLPGAPPTAKN</sequence>
<dbReference type="AlphaFoldDB" id="A0A5J9TCP3"/>
<keyword evidence="2" id="KW-0396">Initiation factor</keyword>
<evidence type="ECO:0000313" key="4">
    <source>
        <dbReference type="EMBL" id="TVU09156.1"/>
    </source>
</evidence>
<name>A0A5J9TCP3_9POAL</name>
<dbReference type="EMBL" id="RWGY01000039">
    <property type="protein sequence ID" value="TVU09156.1"/>
    <property type="molecule type" value="Genomic_DNA"/>
</dbReference>
<keyword evidence="3" id="KW-0648">Protein biosynthesis</keyword>
<keyword evidence="5" id="KW-1185">Reference proteome</keyword>
<evidence type="ECO:0000256" key="3">
    <source>
        <dbReference type="ARBA" id="ARBA00022917"/>
    </source>
</evidence>